<dbReference type="AlphaFoldDB" id="A0A841TZS8"/>
<keyword evidence="5 7" id="KW-1133">Transmembrane helix</keyword>
<keyword evidence="4 7" id="KW-0812">Transmembrane</keyword>
<comment type="similarity">
    <text evidence="7">Belongs to the binding-protein-dependent transport system permease family.</text>
</comment>
<feature type="domain" description="ABC transmembrane type-1" evidence="8">
    <location>
        <begin position="19"/>
        <end position="220"/>
    </location>
</feature>
<evidence type="ECO:0000256" key="1">
    <source>
        <dbReference type="ARBA" id="ARBA00004651"/>
    </source>
</evidence>
<feature type="transmembrane region" description="Helical" evidence="7">
    <location>
        <begin position="23"/>
        <end position="46"/>
    </location>
</feature>
<evidence type="ECO:0000256" key="7">
    <source>
        <dbReference type="RuleBase" id="RU363032"/>
    </source>
</evidence>
<evidence type="ECO:0000313" key="9">
    <source>
        <dbReference type="EMBL" id="MBB6691623.1"/>
    </source>
</evidence>
<protein>
    <submittedName>
        <fullName evidence="9">Amino acid ABC transporter permease</fullName>
    </submittedName>
</protein>
<dbReference type="GO" id="GO:0022857">
    <property type="term" value="F:transmembrane transporter activity"/>
    <property type="evidence" value="ECO:0007669"/>
    <property type="project" value="InterPro"/>
</dbReference>
<organism evidence="9 10">
    <name type="scientific">Cohnella xylanilytica</name>
    <dbReference type="NCBI Taxonomy" id="557555"/>
    <lineage>
        <taxon>Bacteria</taxon>
        <taxon>Bacillati</taxon>
        <taxon>Bacillota</taxon>
        <taxon>Bacilli</taxon>
        <taxon>Bacillales</taxon>
        <taxon>Paenibacillaceae</taxon>
        <taxon>Cohnella</taxon>
    </lineage>
</organism>
<dbReference type="NCBIfam" id="TIGR01726">
    <property type="entry name" value="HEQRo_perm_3TM"/>
    <property type="match status" value="1"/>
</dbReference>
<evidence type="ECO:0000256" key="4">
    <source>
        <dbReference type="ARBA" id="ARBA00022692"/>
    </source>
</evidence>
<reference evidence="9 10" key="1">
    <citation type="submission" date="2020-08" db="EMBL/GenBank/DDBJ databases">
        <title>Cohnella phylogeny.</title>
        <authorList>
            <person name="Dunlap C."/>
        </authorList>
    </citation>
    <scope>NUCLEOTIDE SEQUENCE [LARGE SCALE GENOMIC DNA]</scope>
    <source>
        <strain evidence="9 10">DSM 25239</strain>
    </source>
</reference>
<dbReference type="PROSITE" id="PS50928">
    <property type="entry name" value="ABC_TM1"/>
    <property type="match status" value="1"/>
</dbReference>
<feature type="transmembrane region" description="Helical" evidence="7">
    <location>
        <begin position="98"/>
        <end position="116"/>
    </location>
</feature>
<keyword evidence="2 7" id="KW-0813">Transport</keyword>
<comment type="subcellular location">
    <subcellularLocation>
        <location evidence="1 7">Cell membrane</location>
        <topology evidence="1 7">Multi-pass membrane protein</topology>
    </subcellularLocation>
</comment>
<dbReference type="EMBL" id="JACJVR010000032">
    <property type="protein sequence ID" value="MBB6691623.1"/>
    <property type="molecule type" value="Genomic_DNA"/>
</dbReference>
<evidence type="ECO:0000256" key="5">
    <source>
        <dbReference type="ARBA" id="ARBA00022989"/>
    </source>
</evidence>
<keyword evidence="6 7" id="KW-0472">Membrane</keyword>
<dbReference type="InterPro" id="IPR000515">
    <property type="entry name" value="MetI-like"/>
</dbReference>
<dbReference type="RefSeq" id="WP_185135620.1">
    <property type="nucleotide sequence ID" value="NZ_JACJVR010000032.1"/>
</dbReference>
<sequence>MKLDPSFIWTAFVKLLSAVPTTLFITFVSVLGGLILGTAIALCRIYRVPVLGPISTGYVAFIRGTPMITHLFLVYFGLPAVVDGLSASLGWSFRSVSIPYIAFALVAFTITASAYMSEVVRSGLLAVNRGQLEAAHSIGMTTPQALRRIVFPQAFAAALPNLSNSFIGMLHGSTLAFTVSVVEINAKAQIVASTNWKFFEAYLAAAVIFWGLTVLIERLAGALEKRINVYNRGGVA</sequence>
<proteinExistence type="inferred from homology"/>
<accession>A0A841TZS8</accession>
<evidence type="ECO:0000256" key="3">
    <source>
        <dbReference type="ARBA" id="ARBA00022475"/>
    </source>
</evidence>
<evidence type="ECO:0000256" key="6">
    <source>
        <dbReference type="ARBA" id="ARBA00023136"/>
    </source>
</evidence>
<dbReference type="Proteomes" id="UP000553776">
    <property type="component" value="Unassembled WGS sequence"/>
</dbReference>
<dbReference type="PANTHER" id="PTHR30614:SF43">
    <property type="entry name" value="L-CYSTINE TRANSPORT SYSTEM PERMEASE PROTEIN TCYM"/>
    <property type="match status" value="1"/>
</dbReference>
<dbReference type="InterPro" id="IPR043429">
    <property type="entry name" value="ArtM/GltK/GlnP/TcyL/YhdX-like"/>
</dbReference>
<dbReference type="Pfam" id="PF00528">
    <property type="entry name" value="BPD_transp_1"/>
    <property type="match status" value="1"/>
</dbReference>
<dbReference type="SUPFAM" id="SSF161098">
    <property type="entry name" value="MetI-like"/>
    <property type="match status" value="1"/>
</dbReference>
<feature type="transmembrane region" description="Helical" evidence="7">
    <location>
        <begin position="198"/>
        <end position="216"/>
    </location>
</feature>
<dbReference type="InterPro" id="IPR035906">
    <property type="entry name" value="MetI-like_sf"/>
</dbReference>
<dbReference type="PANTHER" id="PTHR30614">
    <property type="entry name" value="MEMBRANE COMPONENT OF AMINO ACID ABC TRANSPORTER"/>
    <property type="match status" value="1"/>
</dbReference>
<dbReference type="GO" id="GO:0006865">
    <property type="term" value="P:amino acid transport"/>
    <property type="evidence" value="ECO:0007669"/>
    <property type="project" value="TreeGrafter"/>
</dbReference>
<keyword evidence="3" id="KW-1003">Cell membrane</keyword>
<evidence type="ECO:0000259" key="8">
    <source>
        <dbReference type="PROSITE" id="PS50928"/>
    </source>
</evidence>
<comment type="caution">
    <text evidence="9">The sequence shown here is derived from an EMBL/GenBank/DDBJ whole genome shotgun (WGS) entry which is preliminary data.</text>
</comment>
<feature type="transmembrane region" description="Helical" evidence="7">
    <location>
        <begin position="166"/>
        <end position="186"/>
    </location>
</feature>
<dbReference type="Gene3D" id="1.10.3720.10">
    <property type="entry name" value="MetI-like"/>
    <property type="match status" value="1"/>
</dbReference>
<dbReference type="InterPro" id="IPR010065">
    <property type="entry name" value="AA_ABC_transptr_permease_3TM"/>
</dbReference>
<evidence type="ECO:0000256" key="2">
    <source>
        <dbReference type="ARBA" id="ARBA00022448"/>
    </source>
</evidence>
<dbReference type="GO" id="GO:0043190">
    <property type="term" value="C:ATP-binding cassette (ABC) transporter complex"/>
    <property type="evidence" value="ECO:0007669"/>
    <property type="project" value="InterPro"/>
</dbReference>
<dbReference type="CDD" id="cd06261">
    <property type="entry name" value="TM_PBP2"/>
    <property type="match status" value="1"/>
</dbReference>
<gene>
    <name evidence="9" type="ORF">H7B90_09445</name>
</gene>
<keyword evidence="10" id="KW-1185">Reference proteome</keyword>
<name>A0A841TZS8_9BACL</name>
<evidence type="ECO:0000313" key="10">
    <source>
        <dbReference type="Proteomes" id="UP000553776"/>
    </source>
</evidence>